<dbReference type="SUPFAM" id="SSF55486">
    <property type="entry name" value="Metalloproteases ('zincins'), catalytic domain"/>
    <property type="match status" value="1"/>
</dbReference>
<dbReference type="GO" id="GO:0016485">
    <property type="term" value="P:protein processing"/>
    <property type="evidence" value="ECO:0007669"/>
    <property type="project" value="TreeGrafter"/>
</dbReference>
<name>A0A164Q489_9CRUS</name>
<feature type="transmembrane region" description="Helical" evidence="10">
    <location>
        <begin position="106"/>
        <end position="124"/>
    </location>
</feature>
<keyword evidence="10" id="KW-1133">Transmembrane helix</keyword>
<dbReference type="InterPro" id="IPR042089">
    <property type="entry name" value="Peptidase_M13_dom_2"/>
</dbReference>
<dbReference type="Pfam" id="PF01431">
    <property type="entry name" value="Peptidase_M13"/>
    <property type="match status" value="1"/>
</dbReference>
<dbReference type="Gene3D" id="3.40.390.10">
    <property type="entry name" value="Collagenase (Catalytic Domain)"/>
    <property type="match status" value="1"/>
</dbReference>
<dbReference type="CDD" id="cd08662">
    <property type="entry name" value="M13"/>
    <property type="match status" value="1"/>
</dbReference>
<keyword evidence="5" id="KW-0378">Hydrolase</keyword>
<comment type="caution">
    <text evidence="13">The sequence shown here is derived from an EMBL/GenBank/DDBJ whole genome shotgun (WGS) entry which is preliminary data.</text>
</comment>
<evidence type="ECO:0000313" key="13">
    <source>
        <dbReference type="EMBL" id="KZS07419.1"/>
    </source>
</evidence>
<protein>
    <submittedName>
        <fullName evidence="13">Neprilysin 5</fullName>
    </submittedName>
</protein>
<dbReference type="PRINTS" id="PR00786">
    <property type="entry name" value="NEPRILYSIN"/>
</dbReference>
<evidence type="ECO:0000256" key="7">
    <source>
        <dbReference type="ARBA" id="ARBA00023049"/>
    </source>
</evidence>
<keyword evidence="8" id="KW-1015">Disulfide bond</keyword>
<evidence type="ECO:0000256" key="10">
    <source>
        <dbReference type="SAM" id="Phobius"/>
    </source>
</evidence>
<keyword evidence="10" id="KW-0472">Membrane</keyword>
<evidence type="ECO:0000256" key="1">
    <source>
        <dbReference type="ARBA" id="ARBA00001947"/>
    </source>
</evidence>
<keyword evidence="4" id="KW-0479">Metal-binding</keyword>
<dbReference type="Proteomes" id="UP000076858">
    <property type="component" value="Unassembled WGS sequence"/>
</dbReference>
<dbReference type="FunFam" id="3.40.390.10:FF:000076">
    <property type="entry name" value="membrane metallo-endopeptidase-like 1"/>
    <property type="match status" value="1"/>
</dbReference>
<dbReference type="Pfam" id="PF05649">
    <property type="entry name" value="Peptidase_M13_N"/>
    <property type="match status" value="1"/>
</dbReference>
<evidence type="ECO:0000256" key="4">
    <source>
        <dbReference type="ARBA" id="ARBA00022723"/>
    </source>
</evidence>
<evidence type="ECO:0000313" key="14">
    <source>
        <dbReference type="Proteomes" id="UP000076858"/>
    </source>
</evidence>
<evidence type="ECO:0000256" key="5">
    <source>
        <dbReference type="ARBA" id="ARBA00022801"/>
    </source>
</evidence>
<evidence type="ECO:0000256" key="8">
    <source>
        <dbReference type="ARBA" id="ARBA00023157"/>
    </source>
</evidence>
<dbReference type="OrthoDB" id="6475849at2759"/>
<dbReference type="PANTHER" id="PTHR11733:SF237">
    <property type="entry name" value="NEPRILYSIN-LIKE 4"/>
    <property type="match status" value="1"/>
</dbReference>
<dbReference type="GO" id="GO:0005886">
    <property type="term" value="C:plasma membrane"/>
    <property type="evidence" value="ECO:0007669"/>
    <property type="project" value="TreeGrafter"/>
</dbReference>
<keyword evidence="3" id="KW-0645">Protease</keyword>
<dbReference type="PROSITE" id="PS51885">
    <property type="entry name" value="NEPRILYSIN"/>
    <property type="match status" value="1"/>
</dbReference>
<dbReference type="EMBL" id="LRGB01002481">
    <property type="protein sequence ID" value="KZS07419.1"/>
    <property type="molecule type" value="Genomic_DNA"/>
</dbReference>
<dbReference type="InterPro" id="IPR018497">
    <property type="entry name" value="Peptidase_M13_C"/>
</dbReference>
<keyword evidence="6" id="KW-0862">Zinc</keyword>
<dbReference type="PANTHER" id="PTHR11733">
    <property type="entry name" value="ZINC METALLOPROTEASE FAMILY M13 NEPRILYSIN-RELATED"/>
    <property type="match status" value="1"/>
</dbReference>
<gene>
    <name evidence="13" type="ORF">APZ42_028866</name>
</gene>
<keyword evidence="10" id="KW-0812">Transmembrane</keyword>
<comment type="similarity">
    <text evidence="2">Belongs to the peptidase M13 family.</text>
</comment>
<proteinExistence type="inferred from homology"/>
<dbReference type="InterPro" id="IPR000718">
    <property type="entry name" value="Peptidase_M13"/>
</dbReference>
<dbReference type="STRING" id="35525.A0A164Q489"/>
<reference evidence="13 14" key="1">
    <citation type="submission" date="2016-03" db="EMBL/GenBank/DDBJ databases">
        <title>EvidentialGene: Evidence-directed Construction of Genes on Genomes.</title>
        <authorList>
            <person name="Gilbert D.G."/>
            <person name="Choi J.-H."/>
            <person name="Mockaitis K."/>
            <person name="Colbourne J."/>
            <person name="Pfrender M."/>
        </authorList>
    </citation>
    <scope>NUCLEOTIDE SEQUENCE [LARGE SCALE GENOMIC DNA]</scope>
    <source>
        <strain evidence="13 14">Xinb3</strain>
        <tissue evidence="13">Complete organism</tissue>
    </source>
</reference>
<comment type="cofactor">
    <cofactor evidence="1">
        <name>Zn(2+)</name>
        <dbReference type="ChEBI" id="CHEBI:29105"/>
    </cofactor>
</comment>
<evidence type="ECO:0000256" key="6">
    <source>
        <dbReference type="ARBA" id="ARBA00022833"/>
    </source>
</evidence>
<evidence type="ECO:0000256" key="2">
    <source>
        <dbReference type="ARBA" id="ARBA00007357"/>
    </source>
</evidence>
<feature type="domain" description="Peptidase M13 C-terminal" evidence="11">
    <location>
        <begin position="623"/>
        <end position="829"/>
    </location>
</feature>
<accession>A0A164Q489</accession>
<evidence type="ECO:0000259" key="11">
    <source>
        <dbReference type="Pfam" id="PF01431"/>
    </source>
</evidence>
<sequence length="831" mass="95402">MKCNKAASYYVMDPKMKRPSIFYQCVHIVSYGEQPYTTRTSFLTMFSVEKSERRLGVWCILWFSNNRATLMAIELHFRTARCTGDFRSLFKAAFRKMSRSNRINRYRYWFSQLAVIFFSLVITVKCNPIADHQFTNVEGVYEAASSLIQAMDLSVDPCQDFFQYACGGWIKKNPIPQTKSRWTQIDVLRERLANDLKNILEQNNDARDPQPLNTARDMFKACMNTRAIQNLGLKPLTDALESYGGWPITSVAGIHEGIRFDWKVVTASIRKFYRISYLISVYNDLDNYDTKKNSIYIDQGSLTLPHEILLNSEDYPKIMEAYFVYISEAAKAIRNSLGSDATDAQIDLDVRDLLQFEFELAKITTPAEARRDSARMYNPMLLMEMQKWTDGFSHTTPQAQVDWFEYLNMIYSVANVAIPTDERIIVVEVEYVRNLFTLLDKTPPRITVNYVMWRLVRLLAPGTTNQINNLAINFSKALYGNPQSETRSNNCANEVNSMFGYAVGAKYIEKHFQGSIKAQVESMIKYLKAAFVTLIDEAEWMDATTKAIAREKVDAMVELVAFPNWIKKKEDVESFYSGRPTVSKEAHFENIQSVNAWLTKNGLMNLRRKTNRTRWITFPSVVNAFYAPKYNSISFPAGILQPPYFGLNGRSASMNYGGIGVVIGHEITHGFDDKGRQNDKYGNTANWWTENTLEQYQSRAKCFEDKYNHYVVLNGTQLNGITTLGENIADYGGIREAFVAYRNYVAANGIEPVLPGLERFTSEQIFFISFANTHCGVETPEKLLNQIMNDPHSPNRYRVIGTLSNSDDFVREFNCLPGTPMNQLRKCRLWR</sequence>
<keyword evidence="7" id="KW-0482">Metalloprotease</keyword>
<dbReference type="GO" id="GO:0004222">
    <property type="term" value="F:metalloendopeptidase activity"/>
    <property type="evidence" value="ECO:0007669"/>
    <property type="project" value="InterPro"/>
</dbReference>
<feature type="domain" description="Peptidase M13 N-terminal" evidence="12">
    <location>
        <begin position="157"/>
        <end position="563"/>
    </location>
</feature>
<evidence type="ECO:0000259" key="12">
    <source>
        <dbReference type="Pfam" id="PF05649"/>
    </source>
</evidence>
<dbReference type="GO" id="GO:0046872">
    <property type="term" value="F:metal ion binding"/>
    <property type="evidence" value="ECO:0007669"/>
    <property type="project" value="UniProtKB-KW"/>
</dbReference>
<organism evidence="13 14">
    <name type="scientific">Daphnia magna</name>
    <dbReference type="NCBI Taxonomy" id="35525"/>
    <lineage>
        <taxon>Eukaryota</taxon>
        <taxon>Metazoa</taxon>
        <taxon>Ecdysozoa</taxon>
        <taxon>Arthropoda</taxon>
        <taxon>Crustacea</taxon>
        <taxon>Branchiopoda</taxon>
        <taxon>Diplostraca</taxon>
        <taxon>Cladocera</taxon>
        <taxon>Anomopoda</taxon>
        <taxon>Daphniidae</taxon>
        <taxon>Daphnia</taxon>
    </lineage>
</organism>
<dbReference type="Gene3D" id="1.10.1380.10">
    <property type="entry name" value="Neutral endopeptidase , domain2"/>
    <property type="match status" value="1"/>
</dbReference>
<keyword evidence="9" id="KW-0325">Glycoprotein</keyword>
<keyword evidence="14" id="KW-1185">Reference proteome</keyword>
<evidence type="ECO:0000256" key="3">
    <source>
        <dbReference type="ARBA" id="ARBA00022670"/>
    </source>
</evidence>
<evidence type="ECO:0000256" key="9">
    <source>
        <dbReference type="ARBA" id="ARBA00023180"/>
    </source>
</evidence>
<dbReference type="AlphaFoldDB" id="A0A164Q489"/>
<dbReference type="InterPro" id="IPR008753">
    <property type="entry name" value="Peptidase_M13_N"/>
</dbReference>
<dbReference type="InterPro" id="IPR024079">
    <property type="entry name" value="MetalloPept_cat_dom_sf"/>
</dbReference>